<evidence type="ECO:0000313" key="2">
    <source>
        <dbReference type="Proteomes" id="UP001190825"/>
    </source>
</evidence>
<sequence length="65" mass="7396">MPRQSMTYQFELFSARHRGKTAATPQWQELPEETRQALTALIVRLFVDHASDAIASQQKEVGHDA</sequence>
<dbReference type="Proteomes" id="UP001190825">
    <property type="component" value="Unassembled WGS sequence"/>
</dbReference>
<name>A0ABX4TQP6_9HYPH</name>
<organism evidence="1 2">
    <name type="scientific">Sinorhizobium medicae</name>
    <dbReference type="NCBI Taxonomy" id="110321"/>
    <lineage>
        <taxon>Bacteria</taxon>
        <taxon>Pseudomonadati</taxon>
        <taxon>Pseudomonadota</taxon>
        <taxon>Alphaproteobacteria</taxon>
        <taxon>Hyphomicrobiales</taxon>
        <taxon>Rhizobiaceae</taxon>
        <taxon>Sinorhizobium/Ensifer group</taxon>
        <taxon>Sinorhizobium</taxon>
    </lineage>
</organism>
<dbReference type="EMBL" id="NBUC01000046">
    <property type="protein sequence ID" value="PLU06875.1"/>
    <property type="molecule type" value="Genomic_DNA"/>
</dbReference>
<evidence type="ECO:0000313" key="1">
    <source>
        <dbReference type="EMBL" id="PLU06875.1"/>
    </source>
</evidence>
<accession>A0ABX4TQP6</accession>
<dbReference type="RefSeq" id="WP_101778616.1">
    <property type="nucleotide sequence ID" value="NZ_NBUC01000046.1"/>
</dbReference>
<protein>
    <submittedName>
        <fullName evidence="1">Uncharacterized protein</fullName>
    </submittedName>
</protein>
<keyword evidence="2" id="KW-1185">Reference proteome</keyword>
<comment type="caution">
    <text evidence="1">The sequence shown here is derived from an EMBL/GenBank/DDBJ whole genome shotgun (WGS) entry which is preliminary data.</text>
</comment>
<reference evidence="1 2" key="1">
    <citation type="journal article" date="2018" name="FEMS Microbiol. Ecol.">
        <title>Co-invading symbiotic mutualists of Medicago polymorpha retain high ancestral diversity and contain diverse accessory genomes.</title>
        <authorList>
            <person name="Porter S.S."/>
            <person name="Faber-Hammond J.J."/>
            <person name="Friesen M.L."/>
        </authorList>
    </citation>
    <scope>NUCLEOTIDE SEQUENCE [LARGE SCALE GENOMIC DNA]</scope>
    <source>
        <strain evidence="1 2">Str16</strain>
    </source>
</reference>
<proteinExistence type="predicted"/>
<gene>
    <name evidence="1" type="ORF">BMJ33_05695</name>
</gene>